<evidence type="ECO:0000256" key="1">
    <source>
        <dbReference type="SAM" id="MobiDB-lite"/>
    </source>
</evidence>
<evidence type="ECO:0000256" key="2">
    <source>
        <dbReference type="SAM" id="Phobius"/>
    </source>
</evidence>
<feature type="domain" description="SHOCT" evidence="3">
    <location>
        <begin position="6"/>
        <end position="33"/>
    </location>
</feature>
<keyword evidence="2" id="KW-0472">Membrane</keyword>
<protein>
    <submittedName>
        <fullName evidence="4">SHOCT domain-containing protein</fullName>
    </submittedName>
</protein>
<accession>A0ABS2JMR1</accession>
<keyword evidence="5" id="KW-1185">Reference proteome</keyword>
<proteinExistence type="predicted"/>
<gene>
    <name evidence="4" type="ORF">ISP20_03485</name>
</gene>
<feature type="transmembrane region" description="Helical" evidence="2">
    <location>
        <begin position="107"/>
        <end position="137"/>
    </location>
</feature>
<dbReference type="InterPro" id="IPR018649">
    <property type="entry name" value="SHOCT"/>
</dbReference>
<organism evidence="4 5">
    <name type="scientific">Dyella kyungheensis</name>
    <dbReference type="NCBI Taxonomy" id="1242174"/>
    <lineage>
        <taxon>Bacteria</taxon>
        <taxon>Pseudomonadati</taxon>
        <taxon>Pseudomonadota</taxon>
        <taxon>Gammaproteobacteria</taxon>
        <taxon>Lysobacterales</taxon>
        <taxon>Rhodanobacteraceae</taxon>
        <taxon>Dyella</taxon>
    </lineage>
</organism>
<dbReference type="Pfam" id="PF09851">
    <property type="entry name" value="SHOCT"/>
    <property type="match status" value="1"/>
</dbReference>
<dbReference type="Proteomes" id="UP001430065">
    <property type="component" value="Unassembled WGS sequence"/>
</dbReference>
<evidence type="ECO:0000313" key="4">
    <source>
        <dbReference type="EMBL" id="MBM7120213.1"/>
    </source>
</evidence>
<dbReference type="RefSeq" id="WP_204634682.1">
    <property type="nucleotide sequence ID" value="NZ_JADIKC010000002.1"/>
</dbReference>
<keyword evidence="2" id="KW-0812">Transmembrane</keyword>
<name>A0ABS2JMR1_9GAMM</name>
<evidence type="ECO:0000313" key="5">
    <source>
        <dbReference type="Proteomes" id="UP001430065"/>
    </source>
</evidence>
<evidence type="ECO:0000259" key="3">
    <source>
        <dbReference type="Pfam" id="PF09851"/>
    </source>
</evidence>
<feature type="region of interest" description="Disordered" evidence="1">
    <location>
        <begin position="31"/>
        <end position="62"/>
    </location>
</feature>
<sequence length="159" mass="17476">MNSVADEILKLSDLKDRGLLTEDEFHQQKAHLLNGGSGTTAPVGSQPSSASSGERATSEPEIPEQIRYNLKGYDKYRTVTCLECGYTGRMGVMDTIVPWYLTYRACAVVMILAALVCLVVPMGFWGGFIVFSVLSVLRWEAKKYRLRCPSCANTLVTGS</sequence>
<reference evidence="4 5" key="1">
    <citation type="submission" date="2020-10" db="EMBL/GenBank/DDBJ databases">
        <title>Phylogeny of dyella-like bacteria.</title>
        <authorList>
            <person name="Fu J."/>
        </authorList>
    </citation>
    <scope>NUCLEOTIDE SEQUENCE [LARGE SCALE GENOMIC DNA]</scope>
    <source>
        <strain evidence="4 5">THG-B117</strain>
    </source>
</reference>
<dbReference type="EMBL" id="JADIKC010000002">
    <property type="protein sequence ID" value="MBM7120213.1"/>
    <property type="molecule type" value="Genomic_DNA"/>
</dbReference>
<keyword evidence="2" id="KW-1133">Transmembrane helix</keyword>
<feature type="compositionally biased region" description="Polar residues" evidence="1">
    <location>
        <begin position="39"/>
        <end position="55"/>
    </location>
</feature>
<comment type="caution">
    <text evidence="4">The sequence shown here is derived from an EMBL/GenBank/DDBJ whole genome shotgun (WGS) entry which is preliminary data.</text>
</comment>